<dbReference type="PROSITE" id="PS51257">
    <property type="entry name" value="PROKAR_LIPOPROTEIN"/>
    <property type="match status" value="1"/>
</dbReference>
<dbReference type="RefSeq" id="WP_234815487.1">
    <property type="nucleotide sequence ID" value="NZ_AP022563.1"/>
</dbReference>
<dbReference type="KEGG" id="mdu:MDUV_36090"/>
<dbReference type="Proteomes" id="UP000467006">
    <property type="component" value="Chromosome"/>
</dbReference>
<reference evidence="1 2" key="1">
    <citation type="journal article" date="2019" name="Emerg. Microbes Infect.">
        <title>Comprehensive subspecies identification of 175 nontuberculous mycobacteria species based on 7547 genomic profiles.</title>
        <authorList>
            <person name="Matsumoto Y."/>
            <person name="Kinjo T."/>
            <person name="Motooka D."/>
            <person name="Nabeya D."/>
            <person name="Jung N."/>
            <person name="Uechi K."/>
            <person name="Horii T."/>
            <person name="Iida T."/>
            <person name="Fujita J."/>
            <person name="Nakamura S."/>
        </authorList>
    </citation>
    <scope>NUCLEOTIDE SEQUENCE [LARGE SCALE GENOMIC DNA]</scope>
    <source>
        <strain evidence="1 2">JCM 6396</strain>
    </source>
</reference>
<organism evidence="1 2">
    <name type="scientific">Mycolicibacterium duvalii</name>
    <dbReference type="NCBI Taxonomy" id="39688"/>
    <lineage>
        <taxon>Bacteria</taxon>
        <taxon>Bacillati</taxon>
        <taxon>Actinomycetota</taxon>
        <taxon>Actinomycetes</taxon>
        <taxon>Mycobacteriales</taxon>
        <taxon>Mycobacteriaceae</taxon>
        <taxon>Mycolicibacterium</taxon>
    </lineage>
</organism>
<dbReference type="SUPFAM" id="SSF110087">
    <property type="entry name" value="DR1885-like metal-binding protein"/>
    <property type="match status" value="1"/>
</dbReference>
<dbReference type="EMBL" id="AP022563">
    <property type="protein sequence ID" value="BBX18749.1"/>
    <property type="molecule type" value="Genomic_DNA"/>
</dbReference>
<dbReference type="Pfam" id="PF04314">
    <property type="entry name" value="PCuAC"/>
    <property type="match status" value="1"/>
</dbReference>
<dbReference type="InterPro" id="IPR036182">
    <property type="entry name" value="PCuAC_sf"/>
</dbReference>
<gene>
    <name evidence="1" type="ORF">MDUV_36090</name>
</gene>
<accession>A0A7I7K5I3</accession>
<dbReference type="InterPro" id="IPR007410">
    <property type="entry name" value="LpqE-like"/>
</dbReference>
<sequence length="189" mass="19449">MINEIRTATAGAGRRRTPGLALVGAALLAVTATGCGDEVIGSSTNRGSGSETEETTVENAFIVPTFMPGYCAIQVGSGAQMRFTVTNNSSDSVDRLTEISTSAANIVDIGSGVEIPRRSTVAFGQPSAEAVDTGTERPAVQMSELSPDLKPAMTTDVTFRFDRAGEITVPVPVEACPRGDEPGPEIGGG</sequence>
<protein>
    <recommendedName>
        <fullName evidence="3">Lipoprotein LpqE</fullName>
    </recommendedName>
</protein>
<keyword evidence="2" id="KW-1185">Reference proteome</keyword>
<evidence type="ECO:0000313" key="1">
    <source>
        <dbReference type="EMBL" id="BBX18749.1"/>
    </source>
</evidence>
<proteinExistence type="predicted"/>
<dbReference type="Gene3D" id="2.60.40.1890">
    <property type="entry name" value="PCu(A)C copper chaperone"/>
    <property type="match status" value="1"/>
</dbReference>
<dbReference type="AlphaFoldDB" id="A0A7I7K5I3"/>
<evidence type="ECO:0008006" key="3">
    <source>
        <dbReference type="Google" id="ProtNLM"/>
    </source>
</evidence>
<evidence type="ECO:0000313" key="2">
    <source>
        <dbReference type="Proteomes" id="UP000467006"/>
    </source>
</evidence>
<name>A0A7I7K5I3_9MYCO</name>